<dbReference type="InterPro" id="IPR052701">
    <property type="entry name" value="GAG_Ulvan_Degrading_Sulfatases"/>
</dbReference>
<organism evidence="3 4">
    <name type="scientific">Methylovirgula ligni</name>
    <dbReference type="NCBI Taxonomy" id="569860"/>
    <lineage>
        <taxon>Bacteria</taxon>
        <taxon>Pseudomonadati</taxon>
        <taxon>Pseudomonadota</taxon>
        <taxon>Alphaproteobacteria</taxon>
        <taxon>Hyphomicrobiales</taxon>
        <taxon>Beijerinckiaceae</taxon>
        <taxon>Methylovirgula</taxon>
    </lineage>
</organism>
<evidence type="ECO:0000313" key="4">
    <source>
        <dbReference type="Proteomes" id="UP000256900"/>
    </source>
</evidence>
<dbReference type="SUPFAM" id="SSF53649">
    <property type="entry name" value="Alkaline phosphatase-like"/>
    <property type="match status" value="1"/>
</dbReference>
<dbReference type="Pfam" id="PF00884">
    <property type="entry name" value="Sulfatase"/>
    <property type="match status" value="1"/>
</dbReference>
<dbReference type="AlphaFoldDB" id="A0A3D9YYG2"/>
<dbReference type="PROSITE" id="PS51318">
    <property type="entry name" value="TAT"/>
    <property type="match status" value="1"/>
</dbReference>
<accession>A0A3D9YYG2</accession>
<dbReference type="PANTHER" id="PTHR43751">
    <property type="entry name" value="SULFATASE"/>
    <property type="match status" value="1"/>
</dbReference>
<sequence>MKPGDDSTEDSKSQIQKPSDGINRRAILLSGTALAAASALASGVPPEVARAQQPSAAPSGKQPNILVIMGDDVGWFNIGAYHQGIMSGKTPNLDKLAAEGMRFTDYYAEASCTAGRANFITGQIPLRTGMTTVGQAGADVGLPDQAITIATVLKSLGYATGQFGKNHLGDKNKYLPTLHGFDEFFGYLYHLDAMSDPYWFDYPQDWLDKYGPRNLVHCYATDVDDPTEEPRWGRVGKQKITDEGPLPPFPNMSADHQFWQKGRPAKYDMETFDEVLVDHTKGFMDKAKQDGKPFFIWHNTTRMHVFTYLSEKYQALMNYNSNYNVEEAGMAQLDDSVGALLKHLDDIGEADNTIVVFTTDNGAEVFTWPDGGMTPFRATKGTVYEGGFRVPAIIRWPGKIKPGSVENGIFSGLDWLPTFAAAAGNPNISEQLLAGVQLGERTYKNHLDGYNQIDLLTGNGPSARHEIFYFGEAQLGAIRIDDFKFQFIQQPFGWPGEKVTTDMPTIVNLRQDPFERTPSVRGETLNDLGGGYMNDFLAREFWRFVLVQQKVGALVQTAIEYPPMQAPASFNLQAIKAKIDAVVKSREGQ</sequence>
<dbReference type="EMBL" id="QUMO01000002">
    <property type="protein sequence ID" value="REF87691.1"/>
    <property type="molecule type" value="Genomic_DNA"/>
</dbReference>
<feature type="domain" description="Sulfatase N-terminal" evidence="2">
    <location>
        <begin position="63"/>
        <end position="424"/>
    </location>
</feature>
<dbReference type="RefSeq" id="WP_115835864.1">
    <property type="nucleotide sequence ID" value="NZ_CP025086.1"/>
</dbReference>
<comment type="caution">
    <text evidence="3">The sequence shown here is derived from an EMBL/GenBank/DDBJ whole genome shotgun (WGS) entry which is preliminary data.</text>
</comment>
<dbReference type="PANTHER" id="PTHR43751:SF2">
    <property type="entry name" value="SULFATASE N-TERMINAL DOMAIN-CONTAINING PROTEIN"/>
    <property type="match status" value="1"/>
</dbReference>
<name>A0A3D9YYG2_9HYPH</name>
<dbReference type="InterPro" id="IPR006311">
    <property type="entry name" value="TAT_signal"/>
</dbReference>
<evidence type="ECO:0000256" key="1">
    <source>
        <dbReference type="SAM" id="MobiDB-lite"/>
    </source>
</evidence>
<evidence type="ECO:0000259" key="2">
    <source>
        <dbReference type="Pfam" id="PF00884"/>
    </source>
</evidence>
<dbReference type="InterPro" id="IPR000917">
    <property type="entry name" value="Sulfatase_N"/>
</dbReference>
<dbReference type="InterPro" id="IPR017850">
    <property type="entry name" value="Alkaline_phosphatase_core_sf"/>
</dbReference>
<dbReference type="Gene3D" id="3.40.720.10">
    <property type="entry name" value="Alkaline Phosphatase, subunit A"/>
    <property type="match status" value="1"/>
</dbReference>
<dbReference type="CDD" id="cd16142">
    <property type="entry name" value="ARS_like"/>
    <property type="match status" value="1"/>
</dbReference>
<dbReference type="OrthoDB" id="9803751at2"/>
<feature type="region of interest" description="Disordered" evidence="1">
    <location>
        <begin position="1"/>
        <end position="23"/>
    </location>
</feature>
<dbReference type="Proteomes" id="UP000256900">
    <property type="component" value="Unassembled WGS sequence"/>
</dbReference>
<protein>
    <submittedName>
        <fullName evidence="3">Arylsulfatase</fullName>
    </submittedName>
</protein>
<evidence type="ECO:0000313" key="3">
    <source>
        <dbReference type="EMBL" id="REF87691.1"/>
    </source>
</evidence>
<reference evidence="3 4" key="1">
    <citation type="submission" date="2018-08" db="EMBL/GenBank/DDBJ databases">
        <title>Genomic Encyclopedia of Type Strains, Phase IV (KMG-IV): sequencing the most valuable type-strain genomes for metagenomic binning, comparative biology and taxonomic classification.</title>
        <authorList>
            <person name="Goeker M."/>
        </authorList>
    </citation>
    <scope>NUCLEOTIDE SEQUENCE [LARGE SCALE GENOMIC DNA]</scope>
    <source>
        <strain evidence="3 4">BW863</strain>
    </source>
</reference>
<dbReference type="Gene3D" id="3.30.1120.10">
    <property type="match status" value="1"/>
</dbReference>
<keyword evidence="4" id="KW-1185">Reference proteome</keyword>
<gene>
    <name evidence="3" type="ORF">DES32_1318</name>
</gene>
<proteinExistence type="predicted"/>